<gene>
    <name evidence="1" type="ORF">CEXT_214601</name>
</gene>
<dbReference type="Proteomes" id="UP001054945">
    <property type="component" value="Unassembled WGS sequence"/>
</dbReference>
<accession>A0AAV4M652</accession>
<proteinExistence type="predicted"/>
<keyword evidence="2" id="KW-1185">Reference proteome</keyword>
<evidence type="ECO:0000313" key="2">
    <source>
        <dbReference type="Proteomes" id="UP001054945"/>
    </source>
</evidence>
<comment type="caution">
    <text evidence="1">The sequence shown here is derived from an EMBL/GenBank/DDBJ whole genome shotgun (WGS) entry which is preliminary data.</text>
</comment>
<sequence>MLISRSGTSKPRLLLSNKSVGFQVVVKSSHNNFLHCLACNTGKRYRSIVLEHIRIFALLKYGNNDRGSPFSWYNTCIPN</sequence>
<dbReference type="EMBL" id="BPLR01001906">
    <property type="protein sequence ID" value="GIX67828.1"/>
    <property type="molecule type" value="Genomic_DNA"/>
</dbReference>
<protein>
    <submittedName>
        <fullName evidence="1">Uncharacterized protein</fullName>
    </submittedName>
</protein>
<organism evidence="1 2">
    <name type="scientific">Caerostris extrusa</name>
    <name type="common">Bark spider</name>
    <name type="synonym">Caerostris bankana</name>
    <dbReference type="NCBI Taxonomy" id="172846"/>
    <lineage>
        <taxon>Eukaryota</taxon>
        <taxon>Metazoa</taxon>
        <taxon>Ecdysozoa</taxon>
        <taxon>Arthropoda</taxon>
        <taxon>Chelicerata</taxon>
        <taxon>Arachnida</taxon>
        <taxon>Araneae</taxon>
        <taxon>Araneomorphae</taxon>
        <taxon>Entelegynae</taxon>
        <taxon>Araneoidea</taxon>
        <taxon>Araneidae</taxon>
        <taxon>Caerostris</taxon>
    </lineage>
</organism>
<dbReference type="AlphaFoldDB" id="A0AAV4M652"/>
<evidence type="ECO:0000313" key="1">
    <source>
        <dbReference type="EMBL" id="GIX67828.1"/>
    </source>
</evidence>
<reference evidence="1 2" key="1">
    <citation type="submission" date="2021-06" db="EMBL/GenBank/DDBJ databases">
        <title>Caerostris extrusa draft genome.</title>
        <authorList>
            <person name="Kono N."/>
            <person name="Arakawa K."/>
        </authorList>
    </citation>
    <scope>NUCLEOTIDE SEQUENCE [LARGE SCALE GENOMIC DNA]</scope>
</reference>
<name>A0AAV4M652_CAEEX</name>